<evidence type="ECO:0000313" key="6">
    <source>
        <dbReference type="EMBL" id="SAL27785.1"/>
    </source>
</evidence>
<dbReference type="Pfam" id="PF01408">
    <property type="entry name" value="GFO_IDH_MocA"/>
    <property type="match status" value="1"/>
</dbReference>
<dbReference type="InterPro" id="IPR036291">
    <property type="entry name" value="NAD(P)-bd_dom_sf"/>
</dbReference>
<dbReference type="AlphaFoldDB" id="A0A158G6R7"/>
<dbReference type="Pfam" id="PF22725">
    <property type="entry name" value="GFO_IDH_MocA_C3"/>
    <property type="match status" value="1"/>
</dbReference>
<reference evidence="6 7" key="1">
    <citation type="submission" date="2016-01" db="EMBL/GenBank/DDBJ databases">
        <authorList>
            <person name="Oliw E.H."/>
        </authorList>
    </citation>
    <scope>NUCLEOTIDE SEQUENCE [LARGE SCALE GENOMIC DNA]</scope>
    <source>
        <strain evidence="6">LMG 22029</strain>
    </source>
</reference>
<feature type="domain" description="Gfo/Idh/MocA-like oxidoreductase N-terminal" evidence="4">
    <location>
        <begin position="71"/>
        <end position="194"/>
    </location>
</feature>
<dbReference type="RefSeq" id="WP_082850447.1">
    <property type="nucleotide sequence ID" value="NZ_FCOC02000005.1"/>
</dbReference>
<dbReference type="PANTHER" id="PTHR22604:SF105">
    <property type="entry name" value="TRANS-1,2-DIHYDROBENZENE-1,2-DIOL DEHYDROGENASE"/>
    <property type="match status" value="1"/>
</dbReference>
<dbReference type="PANTHER" id="PTHR22604">
    <property type="entry name" value="OXIDOREDUCTASES"/>
    <property type="match status" value="1"/>
</dbReference>
<dbReference type="Proteomes" id="UP000054893">
    <property type="component" value="Unassembled WGS sequence"/>
</dbReference>
<evidence type="ECO:0000256" key="3">
    <source>
        <dbReference type="SAM" id="MobiDB-lite"/>
    </source>
</evidence>
<dbReference type="InterPro" id="IPR055170">
    <property type="entry name" value="GFO_IDH_MocA-like_dom"/>
</dbReference>
<dbReference type="InterPro" id="IPR050984">
    <property type="entry name" value="Gfo/Idh/MocA_domain"/>
</dbReference>
<feature type="region of interest" description="Disordered" evidence="3">
    <location>
        <begin position="1"/>
        <end position="24"/>
    </location>
</feature>
<keyword evidence="2" id="KW-0560">Oxidoreductase</keyword>
<accession>A0A158G6R7</accession>
<comment type="similarity">
    <text evidence="1">Belongs to the Gfo/Idh/MocA family.</text>
</comment>
<dbReference type="Gene3D" id="3.40.50.720">
    <property type="entry name" value="NAD(P)-binding Rossmann-like Domain"/>
    <property type="match status" value="1"/>
</dbReference>
<evidence type="ECO:0000256" key="2">
    <source>
        <dbReference type="ARBA" id="ARBA00023002"/>
    </source>
</evidence>
<dbReference type="PRINTS" id="PR01775">
    <property type="entry name" value="GLFROXRDTASE"/>
</dbReference>
<name>A0A158G6R7_CABSO</name>
<gene>
    <name evidence="6" type="ORF">AWB64_02312</name>
</gene>
<evidence type="ECO:0000259" key="5">
    <source>
        <dbReference type="Pfam" id="PF22725"/>
    </source>
</evidence>
<dbReference type="SUPFAM" id="SSF55347">
    <property type="entry name" value="Glyceraldehyde-3-phosphate dehydrogenase-like, C-terminal domain"/>
    <property type="match status" value="1"/>
</dbReference>
<protein>
    <submittedName>
        <fullName evidence="6">Oxidoreductase domain-containing protein</fullName>
    </submittedName>
</protein>
<proteinExistence type="inferred from homology"/>
<evidence type="ECO:0000259" key="4">
    <source>
        <dbReference type="Pfam" id="PF01408"/>
    </source>
</evidence>
<dbReference type="GO" id="GO:0000166">
    <property type="term" value="F:nucleotide binding"/>
    <property type="evidence" value="ECO:0007669"/>
    <property type="project" value="InterPro"/>
</dbReference>
<organism evidence="6 7">
    <name type="scientific">Caballeronia sordidicola</name>
    <name type="common">Burkholderia sordidicola</name>
    <dbReference type="NCBI Taxonomy" id="196367"/>
    <lineage>
        <taxon>Bacteria</taxon>
        <taxon>Pseudomonadati</taxon>
        <taxon>Pseudomonadota</taxon>
        <taxon>Betaproteobacteria</taxon>
        <taxon>Burkholderiales</taxon>
        <taxon>Burkholderiaceae</taxon>
        <taxon>Caballeronia</taxon>
    </lineage>
</organism>
<evidence type="ECO:0000256" key="1">
    <source>
        <dbReference type="ARBA" id="ARBA00010928"/>
    </source>
</evidence>
<evidence type="ECO:0000313" key="7">
    <source>
        <dbReference type="Proteomes" id="UP000054893"/>
    </source>
</evidence>
<dbReference type="Gene3D" id="3.30.360.10">
    <property type="entry name" value="Dihydrodipicolinate Reductase, domain 2"/>
    <property type="match status" value="1"/>
</dbReference>
<dbReference type="OrthoDB" id="9801953at2"/>
<dbReference type="SUPFAM" id="SSF51735">
    <property type="entry name" value="NAD(P)-binding Rossmann-fold domains"/>
    <property type="match status" value="1"/>
</dbReference>
<dbReference type="EMBL" id="FCOC02000005">
    <property type="protein sequence ID" value="SAL27785.1"/>
    <property type="molecule type" value="Genomic_DNA"/>
</dbReference>
<dbReference type="GO" id="GO:0016491">
    <property type="term" value="F:oxidoreductase activity"/>
    <property type="evidence" value="ECO:0007669"/>
    <property type="project" value="UniProtKB-KW"/>
</dbReference>
<feature type="domain" description="GFO/IDH/MocA-like oxidoreductase" evidence="5">
    <location>
        <begin position="204"/>
        <end position="323"/>
    </location>
</feature>
<dbReference type="InterPro" id="IPR008354">
    <property type="entry name" value="Glc-Fru_OxRdtase_bac"/>
</dbReference>
<sequence length="407" mass="44141">MATDKSPFYAVSGPGTANGPTLPVAGQSQKAVEIDVGSVKDGKVEFANWKGDADKPSPAPPAPCAPDKRIGFAIVGLGRLALEQILPAFVSSRHARIAGLVSGSPEKARVVAAQYGISEQAIYDYDSMARLADNPDIQAVYVVTPNAMHLPHVIAAANAGKHVLCEKPMANTSDEARQMIDACAKAGVKLMVAYRCQFEVFNSAAAALVNSGDLGRPRIIEATNTQVQGSGDQWRLRSALAGGGALPDIGLYCLNGARHVLGEEPVEVYAQIINPADDDRYKEVEESIAFILRFASGAIALCASSYGAHETKDMRIRLERGWIDIENAFAYKGQRMRVARRKDDFEVVEEQRLEFKDQFMLEIDHFAQCVRDDHAPSTPGEEGLRDQVLMEAIYQSARERRPIAVDG</sequence>
<dbReference type="InterPro" id="IPR000683">
    <property type="entry name" value="Gfo/Idh/MocA-like_OxRdtase_N"/>
</dbReference>